<evidence type="ECO:0000313" key="4">
    <source>
        <dbReference type="Proteomes" id="UP001158576"/>
    </source>
</evidence>
<evidence type="ECO:0000313" key="3">
    <source>
        <dbReference type="EMBL" id="CAG5080347.1"/>
    </source>
</evidence>
<organism evidence="3 4">
    <name type="scientific">Oikopleura dioica</name>
    <name type="common">Tunicate</name>
    <dbReference type="NCBI Taxonomy" id="34765"/>
    <lineage>
        <taxon>Eukaryota</taxon>
        <taxon>Metazoa</taxon>
        <taxon>Chordata</taxon>
        <taxon>Tunicata</taxon>
        <taxon>Appendicularia</taxon>
        <taxon>Copelata</taxon>
        <taxon>Oikopleuridae</taxon>
        <taxon>Oikopleura</taxon>
    </lineage>
</organism>
<name>A0ABN7RTW1_OIKDI</name>
<keyword evidence="2" id="KW-1133">Transmembrane helix</keyword>
<keyword evidence="2" id="KW-0812">Transmembrane</keyword>
<keyword evidence="4" id="KW-1185">Reference proteome</keyword>
<evidence type="ECO:0000256" key="1">
    <source>
        <dbReference type="ARBA" id="ARBA00005361"/>
    </source>
</evidence>
<dbReference type="Pfam" id="PF03645">
    <property type="entry name" value="Tctex-1"/>
    <property type="match status" value="1"/>
</dbReference>
<dbReference type="EMBL" id="OU015568">
    <property type="protein sequence ID" value="CAG5080347.1"/>
    <property type="molecule type" value="Genomic_DNA"/>
</dbReference>
<accession>A0ABN7RTW1</accession>
<proteinExistence type="inferred from homology"/>
<dbReference type="InterPro" id="IPR038586">
    <property type="entry name" value="Tctex-1-like_sf"/>
</dbReference>
<sequence length="343" mass="39809">MRRFSSTNLPALNLLKDGIRTEDGKVSFKKLSLSVRQAFRRNTAGELNMLRVPGTDDGSSSYGTSRRGSIMPGFGRFGLAKKPKTTYEPTYKMDSDDKPDIASMKLILEETVLQCSEKITWPEFHKTKALLRLNNLLHRKIKAMMPKRYRFVLQIMAFEPDQQDAKLSSSFLWNGEHDTYLTYKFEKKREGLDIENDLQLHQQSDESRRRKEKKGAQIVWEKFSKSRVPPICVALQRGIPDEKKMFFRRTIVIRYVLNHIALFVIAFLSVIISLELTLAASQNITFHDIMKDTGSWFSKFFLEHLDDHMFIFLDSIAILLIAVVFSRMRNISFSAAFERLRSF</sequence>
<dbReference type="CDD" id="cd21451">
    <property type="entry name" value="DLC-like_TCTEX1D"/>
    <property type="match status" value="1"/>
</dbReference>
<evidence type="ECO:0000256" key="2">
    <source>
        <dbReference type="SAM" id="Phobius"/>
    </source>
</evidence>
<dbReference type="Gene3D" id="3.30.1140.40">
    <property type="entry name" value="Tctex-1"/>
    <property type="match status" value="1"/>
</dbReference>
<feature type="transmembrane region" description="Helical" evidence="2">
    <location>
        <begin position="308"/>
        <end position="325"/>
    </location>
</feature>
<dbReference type="InterPro" id="IPR005334">
    <property type="entry name" value="Tctex-1-like"/>
</dbReference>
<gene>
    <name evidence="3" type="ORF">OKIOD_LOCUS1106</name>
</gene>
<keyword evidence="2" id="KW-0472">Membrane</keyword>
<comment type="similarity">
    <text evidence="1">Belongs to the dynein light chain Tctex-type family.</text>
</comment>
<reference evidence="3 4" key="1">
    <citation type="submission" date="2021-04" db="EMBL/GenBank/DDBJ databases">
        <authorList>
            <person name="Bliznina A."/>
        </authorList>
    </citation>
    <scope>NUCLEOTIDE SEQUENCE [LARGE SCALE GENOMIC DNA]</scope>
</reference>
<protein>
    <submittedName>
        <fullName evidence="3">Oidioi.mRNA.OKI2018_I69.PAR.g9548.t1.cds</fullName>
    </submittedName>
</protein>
<feature type="transmembrane region" description="Helical" evidence="2">
    <location>
        <begin position="252"/>
        <end position="274"/>
    </location>
</feature>
<dbReference type="Proteomes" id="UP001158576">
    <property type="component" value="Chromosome PAR"/>
</dbReference>